<evidence type="ECO:0000313" key="10">
    <source>
        <dbReference type="RefSeq" id="XP_052132764.1"/>
    </source>
</evidence>
<dbReference type="Proteomes" id="UP000504606">
    <property type="component" value="Unplaced"/>
</dbReference>
<feature type="transmembrane region" description="Helical" evidence="8">
    <location>
        <begin position="225"/>
        <end position="244"/>
    </location>
</feature>
<evidence type="ECO:0000256" key="6">
    <source>
        <dbReference type="ARBA" id="ARBA00023136"/>
    </source>
</evidence>
<feature type="region of interest" description="Disordered" evidence="7">
    <location>
        <begin position="292"/>
        <end position="318"/>
    </location>
</feature>
<dbReference type="InterPro" id="IPR011701">
    <property type="entry name" value="MFS"/>
</dbReference>
<reference evidence="10" key="1">
    <citation type="submission" date="2025-08" db="UniProtKB">
        <authorList>
            <consortium name="RefSeq"/>
        </authorList>
    </citation>
    <scope>IDENTIFICATION</scope>
    <source>
        <tissue evidence="10">Whole organism</tissue>
    </source>
</reference>
<keyword evidence="3 8" id="KW-0812">Transmembrane</keyword>
<dbReference type="KEGG" id="foc:113208397"/>
<organism evidence="9 10">
    <name type="scientific">Frankliniella occidentalis</name>
    <name type="common">Western flower thrips</name>
    <name type="synonym">Euthrips occidentalis</name>
    <dbReference type="NCBI Taxonomy" id="133901"/>
    <lineage>
        <taxon>Eukaryota</taxon>
        <taxon>Metazoa</taxon>
        <taxon>Ecdysozoa</taxon>
        <taxon>Arthropoda</taxon>
        <taxon>Hexapoda</taxon>
        <taxon>Insecta</taxon>
        <taxon>Pterygota</taxon>
        <taxon>Neoptera</taxon>
        <taxon>Paraneoptera</taxon>
        <taxon>Thysanoptera</taxon>
        <taxon>Terebrantia</taxon>
        <taxon>Thripoidea</taxon>
        <taxon>Thripidae</taxon>
        <taxon>Frankliniella</taxon>
    </lineage>
</organism>
<dbReference type="InterPro" id="IPR050382">
    <property type="entry name" value="MFS_Na/Anion_cotransporter"/>
</dbReference>
<feature type="compositionally biased region" description="Basic and acidic residues" evidence="7">
    <location>
        <begin position="300"/>
        <end position="318"/>
    </location>
</feature>
<protein>
    <submittedName>
        <fullName evidence="10">Vesicular glutamate transporter 2-like</fullName>
    </submittedName>
</protein>
<keyword evidence="2" id="KW-0813">Transport</keyword>
<evidence type="ECO:0000256" key="4">
    <source>
        <dbReference type="ARBA" id="ARBA00022847"/>
    </source>
</evidence>
<evidence type="ECO:0000256" key="8">
    <source>
        <dbReference type="SAM" id="Phobius"/>
    </source>
</evidence>
<name>A0A9C6XVD5_FRAOC</name>
<feature type="transmembrane region" description="Helical" evidence="8">
    <location>
        <begin position="172"/>
        <end position="205"/>
    </location>
</feature>
<feature type="transmembrane region" description="Helical" evidence="8">
    <location>
        <begin position="265"/>
        <end position="283"/>
    </location>
</feature>
<dbReference type="PANTHER" id="PTHR11662:SF79">
    <property type="entry name" value="NA[+]-DEPENDENT INORGANIC PHOSPHATE COTRANSPORTER, ISOFORM A"/>
    <property type="match status" value="1"/>
</dbReference>
<keyword evidence="4" id="KW-0769">Symport</keyword>
<evidence type="ECO:0000256" key="5">
    <source>
        <dbReference type="ARBA" id="ARBA00022989"/>
    </source>
</evidence>
<evidence type="ECO:0000256" key="1">
    <source>
        <dbReference type="ARBA" id="ARBA00004141"/>
    </source>
</evidence>
<dbReference type="GO" id="GO:0006820">
    <property type="term" value="P:monoatomic anion transport"/>
    <property type="evidence" value="ECO:0007669"/>
    <property type="project" value="TreeGrafter"/>
</dbReference>
<sequence>MQCRVRPGSSVGAALTFPLCGALVQTMGWPTVFYGSALLTALWLAAWLLLVYDSPAKHPRIAPEERRAIEKAIGNLVSDSRTQRTPWRRMLLSGPMWINVVAQWGGIWALFTLLTQAPTYFSNVHHWGAGMSGLLSGVPHLCRSAIATLVSQVGDNLLQKGVISRTTLRKTATAICDIGMGLFVLGLAWSGCNAMSAVICLTLATGLHGAVSTGPLASVVDISPNFASIVLGICACITAMPGFISPYIVGQLTLGNQSTEQWKKVFLISGLMSIGAGLLYVILADSEVQPWNNPELENSDQEKEMKPLSAKKEDCAKT</sequence>
<gene>
    <name evidence="10" type="primary">LOC113208397</name>
</gene>
<dbReference type="GO" id="GO:0016020">
    <property type="term" value="C:membrane"/>
    <property type="evidence" value="ECO:0007669"/>
    <property type="project" value="UniProtKB-SubCell"/>
</dbReference>
<dbReference type="Pfam" id="PF07690">
    <property type="entry name" value="MFS_1"/>
    <property type="match status" value="1"/>
</dbReference>
<keyword evidence="6 8" id="KW-0472">Membrane</keyword>
<evidence type="ECO:0000256" key="7">
    <source>
        <dbReference type="SAM" id="MobiDB-lite"/>
    </source>
</evidence>
<comment type="subcellular location">
    <subcellularLocation>
        <location evidence="1">Membrane</location>
        <topology evidence="1">Multi-pass membrane protein</topology>
    </subcellularLocation>
</comment>
<dbReference type="OrthoDB" id="2985014at2759"/>
<keyword evidence="5 8" id="KW-1133">Transmembrane helix</keyword>
<proteinExistence type="predicted"/>
<evidence type="ECO:0000313" key="9">
    <source>
        <dbReference type="Proteomes" id="UP000504606"/>
    </source>
</evidence>
<evidence type="ECO:0000256" key="2">
    <source>
        <dbReference type="ARBA" id="ARBA00022448"/>
    </source>
</evidence>
<dbReference type="FunFam" id="1.20.1250.20:FF:000003">
    <property type="entry name" value="Solute carrier family 17 member 3"/>
    <property type="match status" value="1"/>
</dbReference>
<dbReference type="PANTHER" id="PTHR11662">
    <property type="entry name" value="SOLUTE CARRIER FAMILY 17"/>
    <property type="match status" value="1"/>
</dbReference>
<dbReference type="AlphaFoldDB" id="A0A9C6XVD5"/>
<dbReference type="RefSeq" id="XP_052132764.1">
    <property type="nucleotide sequence ID" value="XM_052276804.1"/>
</dbReference>
<dbReference type="GeneID" id="113208397"/>
<accession>A0A9C6XVD5</accession>
<evidence type="ECO:0000256" key="3">
    <source>
        <dbReference type="ARBA" id="ARBA00022692"/>
    </source>
</evidence>
<dbReference type="Gene3D" id="1.20.1250.20">
    <property type="entry name" value="MFS general substrate transporter like domains"/>
    <property type="match status" value="1"/>
</dbReference>
<keyword evidence="9" id="KW-1185">Reference proteome</keyword>
<dbReference type="SUPFAM" id="SSF103473">
    <property type="entry name" value="MFS general substrate transporter"/>
    <property type="match status" value="1"/>
</dbReference>
<dbReference type="GO" id="GO:0015293">
    <property type="term" value="F:symporter activity"/>
    <property type="evidence" value="ECO:0007669"/>
    <property type="project" value="UniProtKB-KW"/>
</dbReference>
<feature type="transmembrane region" description="Helical" evidence="8">
    <location>
        <begin position="90"/>
        <end position="111"/>
    </location>
</feature>
<dbReference type="InterPro" id="IPR036259">
    <property type="entry name" value="MFS_trans_sf"/>
</dbReference>
<feature type="transmembrane region" description="Helical" evidence="8">
    <location>
        <begin position="32"/>
        <end position="52"/>
    </location>
</feature>